<sequence length="145" mass="16423">MCGSLVLWQTRKQPTVLLSTSEAEYKALCNLTSELMWLKQWCQECGILTVDKLIPVHEDNQSCINAAKGDCNLNNKRMKHIDIQLHFIKESISSSFVELVYTPTFDMLADFLTKSVNRTSLSRALDTLGVLRLGDRGDVENKDLD</sequence>
<dbReference type="CDD" id="cd09272">
    <property type="entry name" value="RNase_HI_RT_Ty1"/>
    <property type="match status" value="1"/>
</dbReference>
<accession>A0A9Q3HRE5</accession>
<organism evidence="1 2">
    <name type="scientific">Austropuccinia psidii MF-1</name>
    <dbReference type="NCBI Taxonomy" id="1389203"/>
    <lineage>
        <taxon>Eukaryota</taxon>
        <taxon>Fungi</taxon>
        <taxon>Dikarya</taxon>
        <taxon>Basidiomycota</taxon>
        <taxon>Pucciniomycotina</taxon>
        <taxon>Pucciniomycetes</taxon>
        <taxon>Pucciniales</taxon>
        <taxon>Sphaerophragmiaceae</taxon>
        <taxon>Austropuccinia</taxon>
    </lineage>
</organism>
<evidence type="ECO:0000313" key="1">
    <source>
        <dbReference type="EMBL" id="MBW0514703.1"/>
    </source>
</evidence>
<keyword evidence="2" id="KW-1185">Reference proteome</keyword>
<protein>
    <recommendedName>
        <fullName evidence="3">Copia protein</fullName>
    </recommendedName>
</protein>
<dbReference type="AlphaFoldDB" id="A0A9Q3HRE5"/>
<dbReference type="EMBL" id="AVOT02024175">
    <property type="protein sequence ID" value="MBW0514703.1"/>
    <property type="molecule type" value="Genomic_DNA"/>
</dbReference>
<comment type="caution">
    <text evidence="1">The sequence shown here is derived from an EMBL/GenBank/DDBJ whole genome shotgun (WGS) entry which is preliminary data.</text>
</comment>
<dbReference type="OrthoDB" id="160171at2759"/>
<gene>
    <name evidence="1" type="ORF">O181_054418</name>
</gene>
<dbReference type="PANTHER" id="PTHR11439">
    <property type="entry name" value="GAG-POL-RELATED RETROTRANSPOSON"/>
    <property type="match status" value="1"/>
</dbReference>
<evidence type="ECO:0000313" key="2">
    <source>
        <dbReference type="Proteomes" id="UP000765509"/>
    </source>
</evidence>
<evidence type="ECO:0008006" key="3">
    <source>
        <dbReference type="Google" id="ProtNLM"/>
    </source>
</evidence>
<reference evidence="1" key="1">
    <citation type="submission" date="2021-03" db="EMBL/GenBank/DDBJ databases">
        <title>Draft genome sequence of rust myrtle Austropuccinia psidii MF-1, a brazilian biotype.</title>
        <authorList>
            <person name="Quecine M.C."/>
            <person name="Pachon D.M.R."/>
            <person name="Bonatelli M.L."/>
            <person name="Correr F.H."/>
            <person name="Franceschini L.M."/>
            <person name="Leite T.F."/>
            <person name="Margarido G.R.A."/>
            <person name="Almeida C.A."/>
            <person name="Ferrarezi J.A."/>
            <person name="Labate C.A."/>
        </authorList>
    </citation>
    <scope>NUCLEOTIDE SEQUENCE</scope>
    <source>
        <strain evidence="1">MF-1</strain>
    </source>
</reference>
<name>A0A9Q3HRE5_9BASI</name>
<proteinExistence type="predicted"/>
<dbReference type="Proteomes" id="UP000765509">
    <property type="component" value="Unassembled WGS sequence"/>
</dbReference>
<dbReference type="PANTHER" id="PTHR11439:SF486">
    <property type="entry name" value="RLK (RECEPTOR-LIKE KINASE) PROTEIN, PUTATIVE-RELATED"/>
    <property type="match status" value="1"/>
</dbReference>